<dbReference type="EMBL" id="CAKXAJ010025449">
    <property type="protein sequence ID" value="CAH2239683.1"/>
    <property type="molecule type" value="Genomic_DNA"/>
</dbReference>
<name>A0A8S4RS24_9NEOP</name>
<dbReference type="AlphaFoldDB" id="A0A8S4RS24"/>
<reference evidence="1" key="1">
    <citation type="submission" date="2022-03" db="EMBL/GenBank/DDBJ databases">
        <authorList>
            <person name="Lindestad O."/>
        </authorList>
    </citation>
    <scope>NUCLEOTIDE SEQUENCE</scope>
</reference>
<keyword evidence="2" id="KW-1185">Reference proteome</keyword>
<evidence type="ECO:0000313" key="2">
    <source>
        <dbReference type="Proteomes" id="UP000838756"/>
    </source>
</evidence>
<proteinExistence type="predicted"/>
<comment type="caution">
    <text evidence="1">The sequence shown here is derived from an EMBL/GenBank/DDBJ whole genome shotgun (WGS) entry which is preliminary data.</text>
</comment>
<dbReference type="Proteomes" id="UP000838756">
    <property type="component" value="Unassembled WGS sequence"/>
</dbReference>
<accession>A0A8S4RS24</accession>
<gene>
    <name evidence="1" type="primary">jg12459</name>
    <name evidence="1" type="ORF">PAEG_LOCUS16346</name>
</gene>
<sequence>MQMTSVPDVRIRCSKEMRLSAFAATPSIWFADDIVIFTAESFQQLLLEAMIEELYTVRTAIGLKMNIDKTKLMCRDNITHITVMAAM</sequence>
<organism evidence="1 2">
    <name type="scientific">Pararge aegeria aegeria</name>
    <dbReference type="NCBI Taxonomy" id="348720"/>
    <lineage>
        <taxon>Eukaryota</taxon>
        <taxon>Metazoa</taxon>
        <taxon>Ecdysozoa</taxon>
        <taxon>Arthropoda</taxon>
        <taxon>Hexapoda</taxon>
        <taxon>Insecta</taxon>
        <taxon>Pterygota</taxon>
        <taxon>Neoptera</taxon>
        <taxon>Endopterygota</taxon>
        <taxon>Lepidoptera</taxon>
        <taxon>Glossata</taxon>
        <taxon>Ditrysia</taxon>
        <taxon>Papilionoidea</taxon>
        <taxon>Nymphalidae</taxon>
        <taxon>Satyrinae</taxon>
        <taxon>Satyrini</taxon>
        <taxon>Parargina</taxon>
        <taxon>Pararge</taxon>
    </lineage>
</organism>
<evidence type="ECO:0000313" key="1">
    <source>
        <dbReference type="EMBL" id="CAH2239683.1"/>
    </source>
</evidence>
<protein>
    <submittedName>
        <fullName evidence="1">Jg12459 protein</fullName>
    </submittedName>
</protein>